<dbReference type="RefSeq" id="WP_326076465.1">
    <property type="nucleotide sequence ID" value="NZ_JARLKY010000118.1"/>
</dbReference>
<name>A0ABU6GDN2_9BACL</name>
<keyword evidence="3" id="KW-1185">Reference proteome</keyword>
<comment type="caution">
    <text evidence="2">The sequence shown here is derived from an EMBL/GenBank/DDBJ whole genome shotgun (WGS) entry which is preliminary data.</text>
</comment>
<proteinExistence type="predicted"/>
<reference evidence="2 3" key="1">
    <citation type="submission" date="2023-03" db="EMBL/GenBank/DDBJ databases">
        <title>Bacillus Genome Sequencing.</title>
        <authorList>
            <person name="Dunlap C."/>
        </authorList>
    </citation>
    <scope>NUCLEOTIDE SEQUENCE [LARGE SCALE GENOMIC DNA]</scope>
    <source>
        <strain evidence="2 3">BD-533</strain>
    </source>
</reference>
<evidence type="ECO:0008006" key="4">
    <source>
        <dbReference type="Google" id="ProtNLM"/>
    </source>
</evidence>
<keyword evidence="1" id="KW-1133">Transmembrane helix</keyword>
<evidence type="ECO:0000256" key="1">
    <source>
        <dbReference type="SAM" id="Phobius"/>
    </source>
</evidence>
<keyword evidence="1" id="KW-0472">Membrane</keyword>
<protein>
    <recommendedName>
        <fullName evidence="4">DUF3953 domain-containing protein</fullName>
    </recommendedName>
</protein>
<evidence type="ECO:0000313" key="2">
    <source>
        <dbReference type="EMBL" id="MEC0232311.1"/>
    </source>
</evidence>
<evidence type="ECO:0000313" key="3">
    <source>
        <dbReference type="Proteomes" id="UP001338137"/>
    </source>
</evidence>
<dbReference type="EMBL" id="JARLKY010000118">
    <property type="protein sequence ID" value="MEC0232311.1"/>
    <property type="molecule type" value="Genomic_DNA"/>
</dbReference>
<feature type="transmembrane region" description="Helical" evidence="1">
    <location>
        <begin position="12"/>
        <end position="29"/>
    </location>
</feature>
<feature type="transmembrane region" description="Helical" evidence="1">
    <location>
        <begin position="35"/>
        <end position="53"/>
    </location>
</feature>
<gene>
    <name evidence="2" type="ORF">P4I72_34945</name>
</gene>
<organism evidence="2 3">
    <name type="scientific">Paenibacillus alba</name>
    <dbReference type="NCBI Taxonomy" id="1197127"/>
    <lineage>
        <taxon>Bacteria</taxon>
        <taxon>Bacillati</taxon>
        <taxon>Bacillota</taxon>
        <taxon>Bacilli</taxon>
        <taxon>Bacillales</taxon>
        <taxon>Paenibacillaceae</taxon>
        <taxon>Paenibacillus</taxon>
    </lineage>
</organism>
<dbReference type="Proteomes" id="UP001338137">
    <property type="component" value="Unassembled WGS sequence"/>
</dbReference>
<keyword evidence="1" id="KW-0812">Transmembrane</keyword>
<feature type="transmembrane region" description="Helical" evidence="1">
    <location>
        <begin position="60"/>
        <end position="79"/>
    </location>
</feature>
<accession>A0ABU6GDN2</accession>
<sequence>MIKIWIARIKYILSGITLALCGFSLFHLVDFYVHLTIAFSAITLIFSGIHELLNERRFTGISTTAVASMILIFIVFKSLL</sequence>